<dbReference type="GeneID" id="103510802"/>
<protein>
    <submittedName>
        <fullName evidence="13">Zinc finger BED domain-containing protein 1</fullName>
    </submittedName>
</protein>
<dbReference type="PROSITE" id="PS50808">
    <property type="entry name" value="ZF_BED"/>
    <property type="match status" value="1"/>
</dbReference>
<keyword evidence="4" id="KW-0862">Zinc</keyword>
<dbReference type="PANTHER" id="PTHR46481">
    <property type="entry name" value="ZINC FINGER BED DOMAIN-CONTAINING PROTEIN 4"/>
    <property type="match status" value="1"/>
</dbReference>
<dbReference type="STRING" id="121845.A0A1S3D3P9"/>
<evidence type="ECO:0000256" key="5">
    <source>
        <dbReference type="ARBA" id="ARBA00023015"/>
    </source>
</evidence>
<keyword evidence="12" id="KW-1185">Reference proteome</keyword>
<dbReference type="InterPro" id="IPR036236">
    <property type="entry name" value="Znf_C2H2_sf"/>
</dbReference>
<evidence type="ECO:0000256" key="3">
    <source>
        <dbReference type="ARBA" id="ARBA00022771"/>
    </source>
</evidence>
<evidence type="ECO:0000256" key="9">
    <source>
        <dbReference type="PROSITE-ProRule" id="PRU00027"/>
    </source>
</evidence>
<keyword evidence="6" id="KW-0238">DNA-binding</keyword>
<evidence type="ECO:0000313" key="12">
    <source>
        <dbReference type="Proteomes" id="UP000079169"/>
    </source>
</evidence>
<dbReference type="GO" id="GO:0005634">
    <property type="term" value="C:nucleus"/>
    <property type="evidence" value="ECO:0007669"/>
    <property type="project" value="UniProtKB-SubCell"/>
</dbReference>
<dbReference type="InterPro" id="IPR052035">
    <property type="entry name" value="ZnF_BED_domain_contain"/>
</dbReference>
<dbReference type="GO" id="GO:0008270">
    <property type="term" value="F:zinc ion binding"/>
    <property type="evidence" value="ECO:0007669"/>
    <property type="project" value="UniProtKB-KW"/>
</dbReference>
<keyword evidence="5" id="KW-0805">Transcription regulation</keyword>
<evidence type="ECO:0000256" key="4">
    <source>
        <dbReference type="ARBA" id="ARBA00022833"/>
    </source>
</evidence>
<proteinExistence type="predicted"/>
<dbReference type="SUPFAM" id="SSF53098">
    <property type="entry name" value="Ribonuclease H-like"/>
    <property type="match status" value="1"/>
</dbReference>
<dbReference type="Pfam" id="PF05699">
    <property type="entry name" value="Dimer_Tnp_hAT"/>
    <property type="match status" value="1"/>
</dbReference>
<dbReference type="SMART" id="SM00614">
    <property type="entry name" value="ZnF_BED"/>
    <property type="match status" value="1"/>
</dbReference>
<feature type="compositionally biased region" description="Basic and acidic residues" evidence="10">
    <location>
        <begin position="69"/>
        <end position="79"/>
    </location>
</feature>
<reference evidence="13" key="1">
    <citation type="submission" date="2025-08" db="UniProtKB">
        <authorList>
            <consortium name="RefSeq"/>
        </authorList>
    </citation>
    <scope>IDENTIFICATION</scope>
</reference>
<keyword evidence="3 9" id="KW-0863">Zinc-finger</keyword>
<comment type="subcellular location">
    <subcellularLocation>
        <location evidence="1">Nucleus</location>
    </subcellularLocation>
</comment>
<evidence type="ECO:0000256" key="8">
    <source>
        <dbReference type="ARBA" id="ARBA00023242"/>
    </source>
</evidence>
<dbReference type="GO" id="GO:0046983">
    <property type="term" value="F:protein dimerization activity"/>
    <property type="evidence" value="ECO:0007669"/>
    <property type="project" value="InterPro"/>
</dbReference>
<sequence length="603" mass="69198">MPSWVWEFFKKVPDGQSECRICKKTISNKSSTGALINHLMRVHGKNRPSPNDQSTSSDATDSTTENMDIDDHSRQSPKKMENYFEKISEKITNMIYQDQLPISFVNGKGFQDLMNFLVPKYKIPCRSTITKRLHLTYSQQKLKLKADLDKALQVTLSTDGWTSRSQDHYIAVNAHYITEKWEPRTINLSTQVITERETSDNILHRLKETSEEWGIDKKVTAIVTDNARNIVLAVQNSNVAENTGLTCSAHTLQLAIKEGLSIQSIKEVCDKSQKIVSHFHHSHLANNELKRRQEMLGLPELKLIQNCVTRWNSTYFMLESMVKNRNAVTTVLGDRQVTQLRIAKKLELSEEDWGLIQQLVPLLRPLHLATEVFCNTKNPVSVVRPVIISLIEKHLNGSDNDVVEEEEDDDDEYALHSCLTEFRNRVSNELIKRFKIFTDDISITDPRQVASALDPRYKDLQMERPEDRQLIRSRVQELLEMNTEVTSNTSIHGNSSDQAQESALDILFKKPRNSYTDPKNQYASFLSEPEVDHNTDLYEWWHHREKKFPAVARLAKKYLTIPATSAAAERVFSSAGNTVTAKRNCLLPENVNMLVFLFQNKNL</sequence>
<dbReference type="InterPro" id="IPR008906">
    <property type="entry name" value="HATC_C_dom"/>
</dbReference>
<evidence type="ECO:0000256" key="2">
    <source>
        <dbReference type="ARBA" id="ARBA00022723"/>
    </source>
</evidence>
<dbReference type="Proteomes" id="UP000079169">
    <property type="component" value="Unplaced"/>
</dbReference>
<evidence type="ECO:0000256" key="1">
    <source>
        <dbReference type="ARBA" id="ARBA00004123"/>
    </source>
</evidence>
<dbReference type="GO" id="GO:0009791">
    <property type="term" value="P:post-embryonic development"/>
    <property type="evidence" value="ECO:0007669"/>
    <property type="project" value="UniProtKB-ARBA"/>
</dbReference>
<feature type="compositionally biased region" description="Low complexity" evidence="10">
    <location>
        <begin position="54"/>
        <end position="64"/>
    </location>
</feature>
<dbReference type="Pfam" id="PF02892">
    <property type="entry name" value="zf-BED"/>
    <property type="match status" value="1"/>
</dbReference>
<feature type="domain" description="BED-type" evidence="11">
    <location>
        <begin position="1"/>
        <end position="50"/>
    </location>
</feature>
<dbReference type="RefSeq" id="XP_008473715.3">
    <property type="nucleotide sequence ID" value="XM_008475493.3"/>
</dbReference>
<evidence type="ECO:0000256" key="10">
    <source>
        <dbReference type="SAM" id="MobiDB-lite"/>
    </source>
</evidence>
<accession>A0A1S3D3P9</accession>
<gene>
    <name evidence="13" type="primary">LOC103510802</name>
</gene>
<feature type="region of interest" description="Disordered" evidence="10">
    <location>
        <begin position="43"/>
        <end position="79"/>
    </location>
</feature>
<evidence type="ECO:0000259" key="11">
    <source>
        <dbReference type="PROSITE" id="PS50808"/>
    </source>
</evidence>
<dbReference type="SUPFAM" id="SSF57667">
    <property type="entry name" value="beta-beta-alpha zinc fingers"/>
    <property type="match status" value="1"/>
</dbReference>
<keyword evidence="7" id="KW-0804">Transcription</keyword>
<dbReference type="GO" id="GO:0003677">
    <property type="term" value="F:DNA binding"/>
    <property type="evidence" value="ECO:0007669"/>
    <property type="project" value="UniProtKB-KW"/>
</dbReference>
<dbReference type="PaxDb" id="121845-A0A1S3D3P9"/>
<evidence type="ECO:0000256" key="6">
    <source>
        <dbReference type="ARBA" id="ARBA00023125"/>
    </source>
</evidence>
<evidence type="ECO:0000256" key="7">
    <source>
        <dbReference type="ARBA" id="ARBA00023163"/>
    </source>
</evidence>
<dbReference type="KEGG" id="dci:103510802"/>
<evidence type="ECO:0000313" key="13">
    <source>
        <dbReference type="RefSeq" id="XP_008473715.3"/>
    </source>
</evidence>
<dbReference type="SUPFAM" id="SSF140996">
    <property type="entry name" value="Hermes dimerisation domain"/>
    <property type="match status" value="1"/>
</dbReference>
<dbReference type="Gene3D" id="1.10.10.1070">
    <property type="entry name" value="Zinc finger, BED domain-containing"/>
    <property type="match status" value="1"/>
</dbReference>
<dbReference type="InterPro" id="IPR012337">
    <property type="entry name" value="RNaseH-like_sf"/>
</dbReference>
<keyword evidence="8" id="KW-0539">Nucleus</keyword>
<dbReference type="PANTHER" id="PTHR46481:SF10">
    <property type="entry name" value="ZINC FINGER BED DOMAIN-CONTAINING PROTEIN 39"/>
    <property type="match status" value="1"/>
</dbReference>
<keyword evidence="2" id="KW-0479">Metal-binding</keyword>
<dbReference type="AlphaFoldDB" id="A0A1S3D3P9"/>
<organism evidence="12 13">
    <name type="scientific">Diaphorina citri</name>
    <name type="common">Asian citrus psyllid</name>
    <dbReference type="NCBI Taxonomy" id="121845"/>
    <lineage>
        <taxon>Eukaryota</taxon>
        <taxon>Metazoa</taxon>
        <taxon>Ecdysozoa</taxon>
        <taxon>Arthropoda</taxon>
        <taxon>Hexapoda</taxon>
        <taxon>Insecta</taxon>
        <taxon>Pterygota</taxon>
        <taxon>Neoptera</taxon>
        <taxon>Paraneoptera</taxon>
        <taxon>Hemiptera</taxon>
        <taxon>Sternorrhyncha</taxon>
        <taxon>Psylloidea</taxon>
        <taxon>Psyllidae</taxon>
        <taxon>Diaphorininae</taxon>
        <taxon>Diaphorina</taxon>
    </lineage>
</organism>
<dbReference type="InterPro" id="IPR003656">
    <property type="entry name" value="Znf_BED"/>
</dbReference>
<name>A0A1S3D3P9_DIACI</name>